<dbReference type="GO" id="GO:0009986">
    <property type="term" value="C:cell surface"/>
    <property type="evidence" value="ECO:0007669"/>
    <property type="project" value="InterPro"/>
</dbReference>
<dbReference type="Proteomes" id="UP000050562">
    <property type="component" value="Unassembled WGS sequence"/>
</dbReference>
<dbReference type="Pfam" id="PF09059">
    <property type="entry name" value="TyeA"/>
    <property type="match status" value="1"/>
</dbReference>
<proteinExistence type="predicted"/>
<accession>A0A0Q0AUQ4</accession>
<dbReference type="InterPro" id="IPR013351">
    <property type="entry name" value="T3SS_TyeA-rel"/>
</dbReference>
<evidence type="ECO:0000259" key="2">
    <source>
        <dbReference type="Pfam" id="PF09059"/>
    </source>
</evidence>
<dbReference type="SUPFAM" id="SSF140591">
    <property type="entry name" value="Type III secretion system domain"/>
    <property type="match status" value="1"/>
</dbReference>
<reference evidence="3 4" key="1">
    <citation type="submission" date="2015-09" db="EMBL/GenBank/DDBJ databases">
        <title>Genome announcement of multiple Pseudomonas syringae strains.</title>
        <authorList>
            <person name="Thakur S."/>
            <person name="Wang P.W."/>
            <person name="Gong Y."/>
            <person name="Weir B.S."/>
            <person name="Guttman D.S."/>
        </authorList>
    </citation>
    <scope>NUCLEOTIDE SEQUENCE [LARGE SCALE GENOMIC DNA]</scope>
    <source>
        <strain evidence="3 4">ICMP3956</strain>
    </source>
</reference>
<dbReference type="Pfam" id="PF07201">
    <property type="entry name" value="HrpJ"/>
    <property type="match status" value="1"/>
</dbReference>
<comment type="caution">
    <text evidence="3">The sequence shown here is derived from an EMBL/GenBank/DDBJ whole genome shotgun (WGS) entry which is preliminary data.</text>
</comment>
<evidence type="ECO:0000313" key="3">
    <source>
        <dbReference type="EMBL" id="KPY37666.1"/>
    </source>
</evidence>
<dbReference type="GO" id="GO:0050709">
    <property type="term" value="P:negative regulation of protein secretion"/>
    <property type="evidence" value="ECO:0007669"/>
    <property type="project" value="InterPro"/>
</dbReference>
<dbReference type="GO" id="GO:0030254">
    <property type="term" value="P:protein secretion by the type III secretion system"/>
    <property type="evidence" value="ECO:0007669"/>
    <property type="project" value="InterPro"/>
</dbReference>
<sequence length="367" mass="41032">MKIVAPPILPTHPVVPTRVVVPAARPIPVPESHSEGTSSQQVSRFRAALVQQSRILRQRELIASRNALQSRAVKLNELYQLLMNEEDTGLDNAARGLRKKLAQDDSSEIEQVLEFSEDDAAKAYVVLQAARKQAESEGSPHEYEMLTDRIKQLRRKFGAHARAGINTAKAFGRQNADNKRRTALRNLYSVAVSGQPNITGLIEALISEQEEPGQFDLNLRDMRIAIADDLSAIKPSASHEQLRTLMHGLTTARHVATLLRGCEHLLGRMRNKNPDLKVDPPAFLKHLLTLTANGMNVNQTLQLTQHIGGEHLKHQLAFLNGLRPMLMQLPILLWRDLKSRQTALNNLLVLMSDLTQQEQKQTYKGIA</sequence>
<protein>
    <submittedName>
        <fullName evidence="3">HrpJ</fullName>
    </submittedName>
</protein>
<dbReference type="InterPro" id="IPR010812">
    <property type="entry name" value="HrpJ-like"/>
</dbReference>
<feature type="domain" description="Type III secretion system effector delivery regulator TyeA" evidence="2">
    <location>
        <begin position="285"/>
        <end position="358"/>
    </location>
</feature>
<organism evidence="3 4">
    <name type="scientific">Pseudomonas syringae pv. primulae</name>
    <dbReference type="NCBI Taxonomy" id="251707"/>
    <lineage>
        <taxon>Bacteria</taxon>
        <taxon>Pseudomonadati</taxon>
        <taxon>Pseudomonadota</taxon>
        <taxon>Gammaproteobacteria</taxon>
        <taxon>Pseudomonadales</taxon>
        <taxon>Pseudomonadaceae</taxon>
        <taxon>Pseudomonas</taxon>
    </lineage>
</organism>
<gene>
    <name evidence="3" type="ORF">ALO52_02716</name>
</gene>
<dbReference type="EMBL" id="LJRC01000112">
    <property type="protein sequence ID" value="KPY37666.1"/>
    <property type="molecule type" value="Genomic_DNA"/>
</dbReference>
<evidence type="ECO:0000259" key="1">
    <source>
        <dbReference type="Pfam" id="PF07201"/>
    </source>
</evidence>
<dbReference type="NCBIfam" id="TIGR02511">
    <property type="entry name" value="type_III_tyeA"/>
    <property type="match status" value="1"/>
</dbReference>
<dbReference type="PATRIC" id="fig|251707.3.peg.3610"/>
<dbReference type="AlphaFoldDB" id="A0A0Q0AUQ4"/>
<dbReference type="GO" id="GO:0019867">
    <property type="term" value="C:outer membrane"/>
    <property type="evidence" value="ECO:0007669"/>
    <property type="project" value="InterPro"/>
</dbReference>
<dbReference type="InterPro" id="IPR015144">
    <property type="entry name" value="T3SS_TyeA"/>
</dbReference>
<dbReference type="RefSeq" id="WP_057409070.1">
    <property type="nucleotide sequence ID" value="NZ_LJRC01000112.1"/>
</dbReference>
<feature type="domain" description="Hypersensitivity response secretion-like HrpJ" evidence="1">
    <location>
        <begin position="46"/>
        <end position="208"/>
    </location>
</feature>
<dbReference type="InterPro" id="IPR013401">
    <property type="entry name" value="T3SS_LcrE"/>
</dbReference>
<name>A0A0Q0AUQ4_9PSED</name>
<evidence type="ECO:0000313" key="4">
    <source>
        <dbReference type="Proteomes" id="UP000050562"/>
    </source>
</evidence>
<dbReference type="NCBIfam" id="TIGR02568">
    <property type="entry name" value="LcrE"/>
    <property type="match status" value="1"/>
</dbReference>